<dbReference type="EMBL" id="JAHDYR010000019">
    <property type="protein sequence ID" value="KAG9393986.1"/>
    <property type="molecule type" value="Genomic_DNA"/>
</dbReference>
<gene>
    <name evidence="1" type="ORF">J8273_4586</name>
</gene>
<reference evidence="1" key="1">
    <citation type="submission" date="2021-05" db="EMBL/GenBank/DDBJ databases">
        <title>A free-living protist that lacks canonical eukaryotic 1 DNA replication and segregation systems.</title>
        <authorList>
            <person name="Salas-Leiva D.E."/>
            <person name="Tromer E.C."/>
            <person name="Curtis B.A."/>
            <person name="Jerlstrom-Hultqvist J."/>
            <person name="Kolisko M."/>
            <person name="Yi Z."/>
            <person name="Salas-Leiva J.S."/>
            <person name="Gallot-Lavallee L."/>
            <person name="Kops G.J.P.L."/>
            <person name="Archibald J.M."/>
            <person name="Simpson A.G.B."/>
            <person name="Roger A.J."/>
        </authorList>
    </citation>
    <scope>NUCLEOTIDE SEQUENCE</scope>
    <source>
        <strain evidence="1">BICM</strain>
    </source>
</reference>
<sequence length="786" mass="85977">MRDFGGQGLHWSVGSSAILKMRKSGKTRRGFSSRRRMLNQLRAVTRAICRPKSRHRRFVDNIYTRRPRHGDINAPLTPTANPKGIDKLAQYAESSPSRLPRICRHLNYRLKRDIIKFRAAHVHATVSAYKALITRCDDISLFDTYIYDCIDALLAEDVSVYIIETVDLIESLASGTRRPYHMTLPDVTLQHIARAASFDTGAPDRVADIRVRAFHMMATVLATAVSPAPTVITRAFLPTMMDMLNESRRHATGSGLYQAIMADLAELFVSVNLMSFKPLMAGIMAYLSTDEHMYIDVMPDLMAVLLSVQTSHVYTIMTYIFAELSRLSIQQLLTLLRSFTMVCEKMIEADASDFHARAIAALPLISKFMCENVPDRITVLANDEADVTGVIEEYLAVIQSMSYVFEGSAQMVDLLATLLRDIAKIARSGSIIGIRIRSESLMILATQGLPLVFGHTIGLELLSHAQRAVRELSRPNLIQFQPVVLSALANLVAVPEAYVTGIPADELVGMTRIVCYVAKANASEAHLEACKELAWSLSRLQDGLGLLLPHLWVLSVDSEGGRDVVLDFIGRLTEEHGIPALVPLLANPHALHSAQSLPVRAVESAGHEEAEEPLEVDGVVLERVEDSETETFKSCLSEAGRIDSDSGSELPAEAEDEVETTFGMLVDSLSTCVGLCRAIPGLRQTLVDTYRIIVDSDVGDLTLATGVRRPTTLTALPVMSAGATPTITSPIHTAASHRDDRANGRHGFVLVGPADFVAALQASRANKPAEPGVFDVQALKGLLADV</sequence>
<dbReference type="AlphaFoldDB" id="A0A8J6E279"/>
<keyword evidence="2" id="KW-1185">Reference proteome</keyword>
<evidence type="ECO:0000313" key="1">
    <source>
        <dbReference type="EMBL" id="KAG9393986.1"/>
    </source>
</evidence>
<proteinExistence type="predicted"/>
<accession>A0A8J6E279</accession>
<name>A0A8J6E279_9EUKA</name>
<dbReference type="Proteomes" id="UP000717585">
    <property type="component" value="Unassembled WGS sequence"/>
</dbReference>
<comment type="caution">
    <text evidence="1">The sequence shown here is derived from an EMBL/GenBank/DDBJ whole genome shotgun (WGS) entry which is preliminary data.</text>
</comment>
<protein>
    <submittedName>
        <fullName evidence="1">Uncharacterized protein</fullName>
    </submittedName>
</protein>
<organism evidence="1 2">
    <name type="scientific">Carpediemonas membranifera</name>
    <dbReference type="NCBI Taxonomy" id="201153"/>
    <lineage>
        <taxon>Eukaryota</taxon>
        <taxon>Metamonada</taxon>
        <taxon>Carpediemonas-like organisms</taxon>
        <taxon>Carpediemonas</taxon>
    </lineage>
</organism>
<evidence type="ECO:0000313" key="2">
    <source>
        <dbReference type="Proteomes" id="UP000717585"/>
    </source>
</evidence>